<gene>
    <name evidence="2" type="ORF">EVEC_LOCUS4204</name>
</gene>
<organism evidence="4">
    <name type="scientific">Enterobius vermicularis</name>
    <name type="common">Human pinworm</name>
    <dbReference type="NCBI Taxonomy" id="51028"/>
    <lineage>
        <taxon>Eukaryota</taxon>
        <taxon>Metazoa</taxon>
        <taxon>Ecdysozoa</taxon>
        <taxon>Nematoda</taxon>
        <taxon>Chromadorea</taxon>
        <taxon>Rhabditida</taxon>
        <taxon>Spirurina</taxon>
        <taxon>Oxyuridomorpha</taxon>
        <taxon>Oxyuroidea</taxon>
        <taxon>Oxyuridae</taxon>
        <taxon>Enterobius</taxon>
    </lineage>
</organism>
<dbReference type="WBParaSite" id="EVEC_0000449601-mRNA-1">
    <property type="protein sequence ID" value="EVEC_0000449601-mRNA-1"/>
    <property type="gene ID" value="EVEC_0000449601"/>
</dbReference>
<protein>
    <submittedName>
        <fullName evidence="2 4">Uncharacterized protein</fullName>
    </submittedName>
</protein>
<accession>A0A0N4V377</accession>
<evidence type="ECO:0000313" key="2">
    <source>
        <dbReference type="EMBL" id="VDD89453.1"/>
    </source>
</evidence>
<feature type="compositionally biased region" description="Basic and acidic residues" evidence="1">
    <location>
        <begin position="13"/>
        <end position="26"/>
    </location>
</feature>
<sequence>MHQMKSNGPALNTKERLFGGTDDRPVTPKKKLTNTYKSTIFDSSTPNSPARTPKKTIPVLEIELS</sequence>
<name>A0A0N4V377_ENTVE</name>
<dbReference type="Proteomes" id="UP000274131">
    <property type="component" value="Unassembled WGS sequence"/>
</dbReference>
<proteinExistence type="predicted"/>
<dbReference type="AlphaFoldDB" id="A0A0N4V377"/>
<evidence type="ECO:0000313" key="4">
    <source>
        <dbReference type="WBParaSite" id="EVEC_0000449601-mRNA-1"/>
    </source>
</evidence>
<evidence type="ECO:0000313" key="3">
    <source>
        <dbReference type="Proteomes" id="UP000274131"/>
    </source>
</evidence>
<reference evidence="2 3" key="2">
    <citation type="submission" date="2018-10" db="EMBL/GenBank/DDBJ databases">
        <authorList>
            <consortium name="Pathogen Informatics"/>
        </authorList>
    </citation>
    <scope>NUCLEOTIDE SEQUENCE [LARGE SCALE GENOMIC DNA]</scope>
</reference>
<feature type="region of interest" description="Disordered" evidence="1">
    <location>
        <begin position="1"/>
        <end position="65"/>
    </location>
</feature>
<dbReference type="EMBL" id="UXUI01007795">
    <property type="protein sequence ID" value="VDD89453.1"/>
    <property type="molecule type" value="Genomic_DNA"/>
</dbReference>
<feature type="compositionally biased region" description="Polar residues" evidence="1">
    <location>
        <begin position="1"/>
        <end position="10"/>
    </location>
</feature>
<keyword evidence="3" id="KW-1185">Reference proteome</keyword>
<evidence type="ECO:0000256" key="1">
    <source>
        <dbReference type="SAM" id="MobiDB-lite"/>
    </source>
</evidence>
<feature type="compositionally biased region" description="Polar residues" evidence="1">
    <location>
        <begin position="33"/>
        <end position="50"/>
    </location>
</feature>
<dbReference type="OrthoDB" id="5790345at2759"/>
<reference evidence="4" key="1">
    <citation type="submission" date="2017-02" db="UniProtKB">
        <authorList>
            <consortium name="WormBaseParasite"/>
        </authorList>
    </citation>
    <scope>IDENTIFICATION</scope>
</reference>